<dbReference type="Pfam" id="PF00128">
    <property type="entry name" value="Alpha-amylase"/>
    <property type="match status" value="1"/>
</dbReference>
<dbReference type="InterPro" id="IPR004193">
    <property type="entry name" value="Glyco_hydro_13_N"/>
</dbReference>
<dbReference type="Gene3D" id="3.20.20.80">
    <property type="entry name" value="Glycosidases"/>
    <property type="match status" value="1"/>
</dbReference>
<feature type="active site" description="Proton donor" evidence="15">
    <location>
        <position position="296"/>
    </location>
</feature>
<dbReference type="GO" id="GO:0005992">
    <property type="term" value="P:trehalose biosynthetic process"/>
    <property type="evidence" value="ECO:0007669"/>
    <property type="project" value="UniProtKB-UniRule"/>
</dbReference>
<dbReference type="InterPro" id="IPR012768">
    <property type="entry name" value="Trehalose_TreZ"/>
</dbReference>
<name>A0AAF0BX38_9ACTN</name>
<dbReference type="EMBL" id="CP116942">
    <property type="protein sequence ID" value="WCO68199.1"/>
    <property type="molecule type" value="Genomic_DNA"/>
</dbReference>
<evidence type="ECO:0000259" key="18">
    <source>
        <dbReference type="SMART" id="SM00642"/>
    </source>
</evidence>
<dbReference type="Proteomes" id="UP001216390">
    <property type="component" value="Chromosome"/>
</dbReference>
<organism evidence="19 20">
    <name type="scientific">Iamia majanohamensis</name>
    <dbReference type="NCBI Taxonomy" id="467976"/>
    <lineage>
        <taxon>Bacteria</taxon>
        <taxon>Bacillati</taxon>
        <taxon>Actinomycetota</taxon>
        <taxon>Acidimicrobiia</taxon>
        <taxon>Acidimicrobiales</taxon>
        <taxon>Iamiaceae</taxon>
        <taxon>Iamia</taxon>
    </lineage>
</organism>
<keyword evidence="7 14" id="KW-0378">Hydrolase</keyword>
<evidence type="ECO:0000256" key="10">
    <source>
        <dbReference type="ARBA" id="ARBA00032057"/>
    </source>
</evidence>
<dbReference type="CDD" id="cd11325">
    <property type="entry name" value="AmyAc_GTHase"/>
    <property type="match status" value="1"/>
</dbReference>
<dbReference type="SUPFAM" id="SSF81296">
    <property type="entry name" value="E set domains"/>
    <property type="match status" value="1"/>
</dbReference>
<evidence type="ECO:0000256" key="8">
    <source>
        <dbReference type="ARBA" id="ARBA00023277"/>
    </source>
</evidence>
<evidence type="ECO:0000256" key="2">
    <source>
        <dbReference type="ARBA" id="ARBA00005199"/>
    </source>
</evidence>
<keyword evidence="9 14" id="KW-0326">Glycosidase</keyword>
<evidence type="ECO:0000256" key="9">
    <source>
        <dbReference type="ARBA" id="ARBA00023295"/>
    </source>
</evidence>
<evidence type="ECO:0000256" key="16">
    <source>
        <dbReference type="PIRSR" id="PIRSR006337-2"/>
    </source>
</evidence>
<evidence type="ECO:0000256" key="17">
    <source>
        <dbReference type="PIRSR" id="PIRSR006337-3"/>
    </source>
</evidence>
<feature type="binding site" evidence="16">
    <location>
        <begin position="261"/>
        <end position="266"/>
    </location>
    <ligand>
        <name>substrate</name>
    </ligand>
</feature>
<evidence type="ECO:0000313" key="20">
    <source>
        <dbReference type="Proteomes" id="UP001216390"/>
    </source>
</evidence>
<protein>
    <recommendedName>
        <fullName evidence="5 13">Malto-oligosyltrehalose trehalohydrolase</fullName>
        <shortName evidence="14">MTHase</shortName>
        <ecNumber evidence="4 13">3.2.1.141</ecNumber>
    </recommendedName>
    <alternativeName>
        <fullName evidence="11 14">4-alpha-D-((1-&gt;4)-alpha-D-glucano)trehalose trehalohydrolase</fullName>
    </alternativeName>
    <alternativeName>
        <fullName evidence="10 14">Maltooligosyl trehalose trehalohydrolase</fullName>
    </alternativeName>
</protein>
<dbReference type="InterPro" id="IPR017853">
    <property type="entry name" value="GH"/>
</dbReference>
<dbReference type="GO" id="GO:0033942">
    <property type="term" value="F:4-alpha-D-(1-&gt;4)-alpha-D-glucanotrehalose trehalohydrolase activity"/>
    <property type="evidence" value="ECO:0007669"/>
    <property type="project" value="UniProtKB-EC"/>
</dbReference>
<dbReference type="InterPro" id="IPR006047">
    <property type="entry name" value="GH13_cat_dom"/>
</dbReference>
<dbReference type="AlphaFoldDB" id="A0AAF0BX38"/>
<proteinExistence type="inferred from homology"/>
<evidence type="ECO:0000256" key="13">
    <source>
        <dbReference type="NCBIfam" id="TIGR02402"/>
    </source>
</evidence>
<dbReference type="SUPFAM" id="SSF51445">
    <property type="entry name" value="(Trans)glycosidases"/>
    <property type="match status" value="1"/>
</dbReference>
<dbReference type="GO" id="GO:0005737">
    <property type="term" value="C:cytoplasm"/>
    <property type="evidence" value="ECO:0007669"/>
    <property type="project" value="UniProtKB-SubCell"/>
</dbReference>
<dbReference type="RefSeq" id="WP_272737716.1">
    <property type="nucleotide sequence ID" value="NZ_CP116942.1"/>
</dbReference>
<evidence type="ECO:0000256" key="4">
    <source>
        <dbReference type="ARBA" id="ARBA00012268"/>
    </source>
</evidence>
<gene>
    <name evidence="19" type="primary">treZ</name>
    <name evidence="19" type="ORF">PO878_05600</name>
</gene>
<comment type="catalytic activity">
    <reaction evidence="12 14">
        <text>hydrolysis of (1-&gt;4)-alpha-D-glucosidic linkage in 4-alpha-D-[(1-&gt;4)-alpha-D-glucanosyl]n trehalose to yield trehalose and (1-&gt;4)-alpha-D-glucan.</text>
        <dbReference type="EC" id="3.2.1.141"/>
    </reaction>
</comment>
<reference evidence="19" key="1">
    <citation type="submission" date="2023-01" db="EMBL/GenBank/DDBJ databases">
        <title>The diversity of Class Acidimicrobiia in South China Sea sediment environments and the proposal of Iamia marina sp. nov., a novel species of the genus Iamia.</title>
        <authorList>
            <person name="He Y."/>
            <person name="Tian X."/>
        </authorList>
    </citation>
    <scope>NUCLEOTIDE SEQUENCE</scope>
    <source>
        <strain evidence="19">DSM 19957</strain>
    </source>
</reference>
<evidence type="ECO:0000256" key="15">
    <source>
        <dbReference type="PIRSR" id="PIRSR006337-1"/>
    </source>
</evidence>
<dbReference type="EC" id="3.2.1.141" evidence="4 13"/>
<evidence type="ECO:0000256" key="11">
    <source>
        <dbReference type="ARBA" id="ARBA00033284"/>
    </source>
</evidence>
<evidence type="ECO:0000256" key="3">
    <source>
        <dbReference type="ARBA" id="ARBA00008061"/>
    </source>
</evidence>
<feature type="domain" description="Glycosyl hydrolase family 13 catalytic" evidence="18">
    <location>
        <begin position="116"/>
        <end position="453"/>
    </location>
</feature>
<accession>A0AAF0BX38</accession>
<dbReference type="InterPro" id="IPR044901">
    <property type="entry name" value="Trehalose_TreZ_E-set_sf"/>
</dbReference>
<comment type="pathway">
    <text evidence="2 14">Glycan biosynthesis; trehalose biosynthesis.</text>
</comment>
<dbReference type="SMART" id="SM00642">
    <property type="entry name" value="Aamy"/>
    <property type="match status" value="1"/>
</dbReference>
<dbReference type="Gene3D" id="1.10.10.760">
    <property type="entry name" value="E-set domains of sugar-utilizing enzymes"/>
    <property type="match status" value="1"/>
</dbReference>
<evidence type="ECO:0000256" key="7">
    <source>
        <dbReference type="ARBA" id="ARBA00022801"/>
    </source>
</evidence>
<dbReference type="KEGG" id="ima:PO878_05600"/>
<evidence type="ECO:0000313" key="19">
    <source>
        <dbReference type="EMBL" id="WCO68199.1"/>
    </source>
</evidence>
<dbReference type="PANTHER" id="PTHR43651:SF11">
    <property type="entry name" value="MALTO-OLIGOSYLTREHALOSE TREHALOHYDROLASE"/>
    <property type="match status" value="1"/>
</dbReference>
<sequence length="580" mass="62715">MSAPYPWERPLGATPDLGGTTFRAWAPAAAQVAVRLADGDHPLAPAGHGVWEATVAEAGGGDDYRIVLDGTAWPDPHSRWQPEGVRGPSRVVDPADMAWTDGGWTPPDLADLVLYELHVGTFSEEGTFDGAIPHLAALADLGVTAIELMPVAEFPGTRGWGYDGVFLGAAQSSYGGPHALARLVDAAHAAGLGVVLDVVHNHLGPTGADAMTAHGPFFTDTYATPWGAALNYDDALSDPVREWVLQSVGWWLGPLHLDGLRLDAVHALFDRSAQHIVAAVAERAHRTRPGALVIAESGLNDPKVIRPPAEGGWGCDAQWADDLHHALRVLLTGDADGYYADFGSVADLAKALHRPFVHDGQWSDVRRRRFGAPAEDRPPEQFVVFTQDHDQVGNRALGDRPPRETRPLAALLTLLSPFTPMLFQGEEHGEDAPFQFFTDHIDPAIAEATRQGRRREFAAFAAFSGEEVPDPQDPATFARSKLTRREDPHLAALYRTLLRTRGELPPGDAEVTFDEDERWLRMRRGPYEVVANLSRGVARTLPTSPTQEVAVPTHPEVALADGRLTLPALGGALLREADRS</sequence>
<evidence type="ECO:0000256" key="6">
    <source>
        <dbReference type="ARBA" id="ARBA00022490"/>
    </source>
</evidence>
<dbReference type="PANTHER" id="PTHR43651">
    <property type="entry name" value="1,4-ALPHA-GLUCAN-BRANCHING ENZYME"/>
    <property type="match status" value="1"/>
</dbReference>
<dbReference type="Pfam" id="PF02922">
    <property type="entry name" value="CBM_48"/>
    <property type="match status" value="1"/>
</dbReference>
<dbReference type="Gene3D" id="2.60.40.10">
    <property type="entry name" value="Immunoglobulins"/>
    <property type="match status" value="1"/>
</dbReference>
<feature type="active site" description="Nucleophile" evidence="15">
    <location>
        <position position="263"/>
    </location>
</feature>
<dbReference type="InterPro" id="IPR014756">
    <property type="entry name" value="Ig_E-set"/>
</dbReference>
<evidence type="ECO:0000256" key="14">
    <source>
        <dbReference type="PIRNR" id="PIRNR006337"/>
    </source>
</evidence>
<keyword evidence="8" id="KW-0119">Carbohydrate metabolism</keyword>
<comment type="similarity">
    <text evidence="3 14">Belongs to the glycosyl hydrolase 13 family.</text>
</comment>
<comment type="subcellular location">
    <subcellularLocation>
        <location evidence="1 15">Cytoplasm</location>
    </subcellularLocation>
</comment>
<evidence type="ECO:0000256" key="12">
    <source>
        <dbReference type="ARBA" id="ARBA00034013"/>
    </source>
</evidence>
<keyword evidence="6" id="KW-0963">Cytoplasm</keyword>
<feature type="binding site" evidence="16">
    <location>
        <begin position="321"/>
        <end position="325"/>
    </location>
    <ligand>
        <name>substrate</name>
    </ligand>
</feature>
<feature type="site" description="Transition state stabilizer" evidence="17">
    <location>
        <position position="390"/>
    </location>
</feature>
<evidence type="ECO:0000256" key="1">
    <source>
        <dbReference type="ARBA" id="ARBA00004496"/>
    </source>
</evidence>
<dbReference type="PIRSF" id="PIRSF006337">
    <property type="entry name" value="Trehalose_TreZ"/>
    <property type="match status" value="1"/>
</dbReference>
<dbReference type="InterPro" id="IPR013783">
    <property type="entry name" value="Ig-like_fold"/>
</dbReference>
<keyword evidence="20" id="KW-1185">Reference proteome</keyword>
<feature type="binding site" evidence="16">
    <location>
        <begin position="389"/>
        <end position="394"/>
    </location>
    <ligand>
        <name>substrate</name>
    </ligand>
</feature>
<dbReference type="NCBIfam" id="TIGR02402">
    <property type="entry name" value="trehalose_TreZ"/>
    <property type="match status" value="1"/>
</dbReference>
<evidence type="ECO:0000256" key="5">
    <source>
        <dbReference type="ARBA" id="ARBA00015938"/>
    </source>
</evidence>